<dbReference type="InterPro" id="IPR001878">
    <property type="entry name" value="Znf_CCHC"/>
</dbReference>
<reference evidence="4" key="2">
    <citation type="submission" date="2015-06" db="UniProtKB">
        <authorList>
            <consortium name="EnsemblPlants"/>
        </authorList>
    </citation>
    <scope>IDENTIFICATION</scope>
    <source>
        <strain evidence="4">DM1-3 516 R44</strain>
    </source>
</reference>
<feature type="chain" id="PRO_5004013749" evidence="2">
    <location>
        <begin position="20"/>
        <end position="195"/>
    </location>
</feature>
<dbReference type="PaxDb" id="4113-PGSC0003DMT400089278"/>
<evidence type="ECO:0000256" key="1">
    <source>
        <dbReference type="PROSITE-ProRule" id="PRU00047"/>
    </source>
</evidence>
<dbReference type="GO" id="GO:0005737">
    <property type="term" value="C:cytoplasm"/>
    <property type="evidence" value="ECO:0000318"/>
    <property type="project" value="GO_Central"/>
</dbReference>
<accession>M1DHU4</accession>
<keyword evidence="1" id="KW-0863">Zinc-finger</keyword>
<dbReference type="GO" id="GO:0003727">
    <property type="term" value="F:single-stranded RNA binding"/>
    <property type="evidence" value="ECO:0000318"/>
    <property type="project" value="GO_Central"/>
</dbReference>
<feature type="domain" description="CCHC-type" evidence="3">
    <location>
        <begin position="94"/>
        <end position="110"/>
    </location>
</feature>
<evidence type="ECO:0000313" key="4">
    <source>
        <dbReference type="EnsemblPlants" id="PGSC0003DMT400089278"/>
    </source>
</evidence>
<dbReference type="Gene3D" id="4.10.60.10">
    <property type="entry name" value="Zinc finger, CCHC-type"/>
    <property type="match status" value="1"/>
</dbReference>
<dbReference type="InParanoid" id="M1DHU4"/>
<dbReference type="AlphaFoldDB" id="M1DHU4"/>
<protein>
    <submittedName>
        <fullName evidence="4">Gag-pol polyprotein</fullName>
    </submittedName>
</protein>
<dbReference type="SUPFAM" id="SSF57756">
    <property type="entry name" value="Retrovirus zinc finger-like domains"/>
    <property type="match status" value="1"/>
</dbReference>
<keyword evidence="1" id="KW-0862">Zinc</keyword>
<dbReference type="PROSITE" id="PS50158">
    <property type="entry name" value="ZF_CCHC"/>
    <property type="match status" value="1"/>
</dbReference>
<feature type="signal peptide" evidence="2">
    <location>
        <begin position="1"/>
        <end position="19"/>
    </location>
</feature>
<dbReference type="Proteomes" id="UP000011115">
    <property type="component" value="Unassembled WGS sequence"/>
</dbReference>
<organism evidence="4 5">
    <name type="scientific">Solanum tuberosum</name>
    <name type="common">Potato</name>
    <dbReference type="NCBI Taxonomy" id="4113"/>
    <lineage>
        <taxon>Eukaryota</taxon>
        <taxon>Viridiplantae</taxon>
        <taxon>Streptophyta</taxon>
        <taxon>Embryophyta</taxon>
        <taxon>Tracheophyta</taxon>
        <taxon>Spermatophyta</taxon>
        <taxon>Magnoliopsida</taxon>
        <taxon>eudicotyledons</taxon>
        <taxon>Gunneridae</taxon>
        <taxon>Pentapetalae</taxon>
        <taxon>asterids</taxon>
        <taxon>lamiids</taxon>
        <taxon>Solanales</taxon>
        <taxon>Solanaceae</taxon>
        <taxon>Solanoideae</taxon>
        <taxon>Solaneae</taxon>
        <taxon>Solanum</taxon>
    </lineage>
</organism>
<sequence length="195" mass="21998">MVADMRSWMSLFLVGLTRLSSNESKAAMLIGDMGIARLMIHVQQVEEGKLKDSEEFNNKKANTSGSMAQGRTKILACAKCGRNHSGMCCDDSIRCFKCGQNGYFMRECPKSRIVMVMRAIEPSLLQLLHQIELHLDELLQGQAEKETVFMLSLVAERKRIRHMLSLVSSKSSVLNVLPEKIFEPSVYLHLMVSLF</sequence>
<dbReference type="GO" id="GO:0045182">
    <property type="term" value="F:translation regulator activity"/>
    <property type="evidence" value="ECO:0000318"/>
    <property type="project" value="GO_Central"/>
</dbReference>
<dbReference type="GO" id="GO:0003729">
    <property type="term" value="F:mRNA binding"/>
    <property type="evidence" value="ECO:0000318"/>
    <property type="project" value="GO_Central"/>
</dbReference>
<dbReference type="InterPro" id="IPR036875">
    <property type="entry name" value="Znf_CCHC_sf"/>
</dbReference>
<name>M1DHU4_SOLTU</name>
<evidence type="ECO:0000256" key="2">
    <source>
        <dbReference type="SAM" id="SignalP"/>
    </source>
</evidence>
<keyword evidence="5" id="KW-1185">Reference proteome</keyword>
<dbReference type="EnsemblPlants" id="PGSC0003DMT400089278">
    <property type="protein sequence ID" value="PGSC0003DMT400089278"/>
    <property type="gene ID" value="PGSC0003DMG400038849"/>
</dbReference>
<dbReference type="GO" id="GO:0008270">
    <property type="term" value="F:zinc ion binding"/>
    <property type="evidence" value="ECO:0007669"/>
    <property type="project" value="UniProtKB-KW"/>
</dbReference>
<keyword evidence="1" id="KW-0479">Metal-binding</keyword>
<reference evidence="5" key="1">
    <citation type="journal article" date="2011" name="Nature">
        <title>Genome sequence and analysis of the tuber crop potato.</title>
        <authorList>
            <consortium name="The Potato Genome Sequencing Consortium"/>
        </authorList>
    </citation>
    <scope>NUCLEOTIDE SEQUENCE [LARGE SCALE GENOMIC DNA]</scope>
    <source>
        <strain evidence="5">cv. DM1-3 516 R44</strain>
    </source>
</reference>
<proteinExistence type="predicted"/>
<evidence type="ECO:0000259" key="3">
    <source>
        <dbReference type="PROSITE" id="PS50158"/>
    </source>
</evidence>
<evidence type="ECO:0000313" key="5">
    <source>
        <dbReference type="Proteomes" id="UP000011115"/>
    </source>
</evidence>
<keyword evidence="2" id="KW-0732">Signal</keyword>
<dbReference type="Gramene" id="PGSC0003DMT400089278">
    <property type="protein sequence ID" value="PGSC0003DMT400089278"/>
    <property type="gene ID" value="PGSC0003DMG400038849"/>
</dbReference>
<dbReference type="GO" id="GO:2000767">
    <property type="term" value="P:positive regulation of cytoplasmic translation"/>
    <property type="evidence" value="ECO:0000318"/>
    <property type="project" value="GO_Central"/>
</dbReference>
<dbReference type="HOGENOM" id="CLU_1398553_0_0_1"/>